<dbReference type="PRINTS" id="PR00477">
    <property type="entry name" value="PHGLYCKINASE"/>
</dbReference>
<dbReference type="GO" id="GO:0006094">
    <property type="term" value="P:gluconeogenesis"/>
    <property type="evidence" value="ECO:0007669"/>
    <property type="project" value="TreeGrafter"/>
</dbReference>
<evidence type="ECO:0000256" key="1">
    <source>
        <dbReference type="ARBA" id="ARBA00000642"/>
    </source>
</evidence>
<dbReference type="PROSITE" id="PS00111">
    <property type="entry name" value="PGLYCERATE_KINASE"/>
    <property type="match status" value="1"/>
</dbReference>
<dbReference type="GO" id="GO:0005524">
    <property type="term" value="F:ATP binding"/>
    <property type="evidence" value="ECO:0007669"/>
    <property type="project" value="UniProtKB-KW"/>
</dbReference>
<dbReference type="SUPFAM" id="SSF53748">
    <property type="entry name" value="Phosphoglycerate kinase"/>
    <property type="match status" value="1"/>
</dbReference>
<dbReference type="FunFam" id="3.40.50.1260:FF:000008">
    <property type="entry name" value="Phosphoglycerate kinase"/>
    <property type="match status" value="1"/>
</dbReference>
<keyword evidence="8 13" id="KW-0808">Transferase</keyword>
<reference evidence="17 18" key="1">
    <citation type="journal article" date="2015" name="Genome Announc.">
        <title>Expanding the biotechnology potential of lactobacilli through comparative genomics of 213 strains and associated genera.</title>
        <authorList>
            <person name="Sun Z."/>
            <person name="Harris H.M."/>
            <person name="McCann A."/>
            <person name="Guo C."/>
            <person name="Argimon S."/>
            <person name="Zhang W."/>
            <person name="Yang X."/>
            <person name="Jeffery I.B."/>
            <person name="Cooney J.C."/>
            <person name="Kagawa T.F."/>
            <person name="Liu W."/>
            <person name="Song Y."/>
            <person name="Salvetti E."/>
            <person name="Wrobel A."/>
            <person name="Rasinkangas P."/>
            <person name="Parkhill J."/>
            <person name="Rea M.C."/>
            <person name="O'Sullivan O."/>
            <person name="Ritari J."/>
            <person name="Douillard F.P."/>
            <person name="Paul Ross R."/>
            <person name="Yang R."/>
            <person name="Briner A.E."/>
            <person name="Felis G.E."/>
            <person name="de Vos W.M."/>
            <person name="Barrangou R."/>
            <person name="Klaenhammer T.R."/>
            <person name="Caufield P.W."/>
            <person name="Cui Y."/>
            <person name="Zhang H."/>
            <person name="O'Toole P.W."/>
        </authorList>
    </citation>
    <scope>NUCLEOTIDE SEQUENCE [LARGE SCALE GENOMIC DNA]</scope>
    <source>
        <strain evidence="17 18">DSM 20593</strain>
    </source>
</reference>
<dbReference type="PATRIC" id="fig|1616.3.peg.657"/>
<keyword evidence="12 13" id="KW-0324">Glycolysis</keyword>
<dbReference type="EMBL" id="JQBP01000002">
    <property type="protein sequence ID" value="KRN75470.1"/>
    <property type="molecule type" value="Genomic_DNA"/>
</dbReference>
<evidence type="ECO:0000256" key="15">
    <source>
        <dbReference type="PIRSR" id="PIRSR000724-2"/>
    </source>
</evidence>
<dbReference type="InterPro" id="IPR015824">
    <property type="entry name" value="Phosphoglycerate_kinase_N"/>
</dbReference>
<comment type="similarity">
    <text evidence="4 13 16">Belongs to the phosphoglycerate kinase family.</text>
</comment>
<evidence type="ECO:0000256" key="8">
    <source>
        <dbReference type="ARBA" id="ARBA00022679"/>
    </source>
</evidence>
<feature type="binding site" evidence="13">
    <location>
        <position position="164"/>
    </location>
    <ligand>
        <name>substrate</name>
    </ligand>
</feature>
<dbReference type="PIRSF" id="PIRSF000724">
    <property type="entry name" value="Pgk"/>
    <property type="match status" value="1"/>
</dbReference>
<feature type="binding site" evidence="13 14">
    <location>
        <begin position="21"/>
        <end position="23"/>
    </location>
    <ligand>
        <name>substrate</name>
    </ligand>
</feature>
<protein>
    <recommendedName>
        <fullName evidence="6 13">Phosphoglycerate kinase</fullName>
        <ecNumber evidence="5 13">2.7.2.3</ecNumber>
    </recommendedName>
</protein>
<keyword evidence="9 13" id="KW-0547">Nucleotide-binding</keyword>
<dbReference type="GO" id="GO:0006096">
    <property type="term" value="P:glycolytic process"/>
    <property type="evidence" value="ECO:0007669"/>
    <property type="project" value="UniProtKB-UniRule"/>
</dbReference>
<feature type="binding site" evidence="14">
    <location>
        <position position="164"/>
    </location>
    <ligand>
        <name>(2R)-3-phosphoglycerate</name>
        <dbReference type="ChEBI" id="CHEBI:58272"/>
    </ligand>
</feature>
<dbReference type="STRING" id="1616.IV73_GL000639"/>
<evidence type="ECO:0000256" key="3">
    <source>
        <dbReference type="ARBA" id="ARBA00004838"/>
    </source>
</evidence>
<dbReference type="EC" id="2.7.2.3" evidence="5 13"/>
<feature type="binding site" evidence="13 15">
    <location>
        <position position="215"/>
    </location>
    <ligand>
        <name>ATP</name>
        <dbReference type="ChEBI" id="CHEBI:30616"/>
    </ligand>
</feature>
<proteinExistence type="inferred from homology"/>
<dbReference type="PANTHER" id="PTHR11406">
    <property type="entry name" value="PHOSPHOGLYCERATE KINASE"/>
    <property type="match status" value="1"/>
</dbReference>
<dbReference type="InterPro" id="IPR036043">
    <property type="entry name" value="Phosphoglycerate_kinase_sf"/>
</dbReference>
<feature type="binding site" evidence="14">
    <location>
        <position position="40"/>
    </location>
    <ligand>
        <name>(2R)-3-phosphoglycerate</name>
        <dbReference type="ChEBI" id="CHEBI:58272"/>
    </ligand>
</feature>
<evidence type="ECO:0000256" key="14">
    <source>
        <dbReference type="PIRSR" id="PIRSR000724-1"/>
    </source>
</evidence>
<evidence type="ECO:0000256" key="2">
    <source>
        <dbReference type="ARBA" id="ARBA00004496"/>
    </source>
</evidence>
<dbReference type="Proteomes" id="UP000051655">
    <property type="component" value="Unassembled WGS sequence"/>
</dbReference>
<dbReference type="InterPro" id="IPR001576">
    <property type="entry name" value="Phosphoglycerate_kinase"/>
</dbReference>
<keyword evidence="18" id="KW-1185">Reference proteome</keyword>
<evidence type="ECO:0000256" key="6">
    <source>
        <dbReference type="ARBA" id="ARBA00016471"/>
    </source>
</evidence>
<feature type="binding site" evidence="13 15">
    <location>
        <begin position="364"/>
        <end position="367"/>
    </location>
    <ligand>
        <name>ATP</name>
        <dbReference type="ChEBI" id="CHEBI:30616"/>
    </ligand>
</feature>
<evidence type="ECO:0000256" key="12">
    <source>
        <dbReference type="ARBA" id="ARBA00023152"/>
    </source>
</evidence>
<dbReference type="UniPathway" id="UPA00109">
    <property type="reaction ID" value="UER00185"/>
</dbReference>
<evidence type="ECO:0000256" key="9">
    <source>
        <dbReference type="ARBA" id="ARBA00022741"/>
    </source>
</evidence>
<dbReference type="Gene3D" id="3.40.50.1260">
    <property type="entry name" value="Phosphoglycerate kinase, N-terminal domain"/>
    <property type="match status" value="2"/>
</dbReference>
<feature type="binding site" evidence="14">
    <location>
        <position position="123"/>
    </location>
    <ligand>
        <name>(2R)-3-phosphoglycerate</name>
        <dbReference type="ChEBI" id="CHEBI:58272"/>
    </ligand>
</feature>
<comment type="catalytic activity">
    <reaction evidence="1 13 16">
        <text>(2R)-3-phosphoglycerate + ATP = (2R)-3-phospho-glyceroyl phosphate + ADP</text>
        <dbReference type="Rhea" id="RHEA:14801"/>
        <dbReference type="ChEBI" id="CHEBI:30616"/>
        <dbReference type="ChEBI" id="CHEBI:57604"/>
        <dbReference type="ChEBI" id="CHEBI:58272"/>
        <dbReference type="ChEBI" id="CHEBI:456216"/>
        <dbReference type="EC" id="2.7.2.3"/>
    </reaction>
</comment>
<dbReference type="GO" id="GO:0043531">
    <property type="term" value="F:ADP binding"/>
    <property type="evidence" value="ECO:0007669"/>
    <property type="project" value="TreeGrafter"/>
</dbReference>
<dbReference type="OrthoDB" id="9808460at2"/>
<dbReference type="CDD" id="cd00318">
    <property type="entry name" value="Phosphoglycerate_kinase"/>
    <property type="match status" value="1"/>
</dbReference>
<dbReference type="InterPro" id="IPR015911">
    <property type="entry name" value="Phosphoglycerate_kinase_CS"/>
</dbReference>
<evidence type="ECO:0000256" key="10">
    <source>
        <dbReference type="ARBA" id="ARBA00022777"/>
    </source>
</evidence>
<keyword evidence="11 13" id="KW-0067">ATP-binding</keyword>
<keyword evidence="10 13" id="KW-0418">Kinase</keyword>
<comment type="subcellular location">
    <subcellularLocation>
        <location evidence="2 13">Cytoplasm</location>
    </subcellularLocation>
</comment>
<gene>
    <name evidence="13" type="primary">pgk</name>
    <name evidence="17" type="ORF">IV73_GL000639</name>
</gene>
<evidence type="ECO:0000313" key="18">
    <source>
        <dbReference type="Proteomes" id="UP000051655"/>
    </source>
</evidence>
<name>A0A0R2JDQ0_9LACO</name>
<feature type="binding site" evidence="13">
    <location>
        <position position="40"/>
    </location>
    <ligand>
        <name>substrate</name>
    </ligand>
</feature>
<evidence type="ECO:0000313" key="17">
    <source>
        <dbReference type="EMBL" id="KRN75470.1"/>
    </source>
</evidence>
<evidence type="ECO:0000256" key="11">
    <source>
        <dbReference type="ARBA" id="ARBA00022840"/>
    </source>
</evidence>
<comment type="caution">
    <text evidence="13">Lacks conserved residue(s) required for the propagation of feature annotation.</text>
</comment>
<dbReference type="Pfam" id="PF00162">
    <property type="entry name" value="PGK"/>
    <property type="match status" value="1"/>
</dbReference>
<dbReference type="GO" id="GO:0005829">
    <property type="term" value="C:cytosol"/>
    <property type="evidence" value="ECO:0007669"/>
    <property type="project" value="TreeGrafter"/>
</dbReference>
<evidence type="ECO:0000256" key="13">
    <source>
        <dbReference type="HAMAP-Rule" id="MF_00145"/>
    </source>
</evidence>
<feature type="binding site" evidence="13">
    <location>
        <position position="123"/>
    </location>
    <ligand>
        <name>substrate</name>
    </ligand>
</feature>
<organism evidence="17 18">
    <name type="scientific">Weissella kandleri</name>
    <dbReference type="NCBI Taxonomy" id="1616"/>
    <lineage>
        <taxon>Bacteria</taxon>
        <taxon>Bacillati</taxon>
        <taxon>Bacillota</taxon>
        <taxon>Bacilli</taxon>
        <taxon>Lactobacillales</taxon>
        <taxon>Lactobacillaceae</taxon>
        <taxon>Weissella</taxon>
    </lineage>
</organism>
<dbReference type="HAMAP" id="MF_00145">
    <property type="entry name" value="Phosphoglyc_kinase"/>
    <property type="match status" value="1"/>
</dbReference>
<feature type="binding site" evidence="14">
    <location>
        <begin position="63"/>
        <end position="66"/>
    </location>
    <ligand>
        <name>substrate</name>
    </ligand>
</feature>
<dbReference type="RefSeq" id="WP_057754658.1">
    <property type="nucleotide sequence ID" value="NZ_JQBP01000002.1"/>
</dbReference>
<dbReference type="PANTHER" id="PTHR11406:SF23">
    <property type="entry name" value="PHOSPHOGLYCERATE KINASE 1, CHLOROPLASTIC-RELATED"/>
    <property type="match status" value="1"/>
</dbReference>
<comment type="caution">
    <text evidence="17">The sequence shown here is derived from an EMBL/GenBank/DDBJ whole genome shotgun (WGS) entry which is preliminary data.</text>
</comment>
<dbReference type="AlphaFoldDB" id="A0A0R2JDQ0"/>
<evidence type="ECO:0000256" key="5">
    <source>
        <dbReference type="ARBA" id="ARBA00013061"/>
    </source>
</evidence>
<evidence type="ECO:0000256" key="7">
    <source>
        <dbReference type="ARBA" id="ARBA00022490"/>
    </source>
</evidence>
<comment type="pathway">
    <text evidence="3 13">Carbohydrate degradation; glycolysis; pyruvate from D-glyceraldehyde 3-phosphate: step 2/5.</text>
</comment>
<dbReference type="GO" id="GO:0004618">
    <property type="term" value="F:phosphoglycerate kinase activity"/>
    <property type="evidence" value="ECO:0007669"/>
    <property type="project" value="UniProtKB-UniRule"/>
</dbReference>
<feature type="binding site" evidence="13 15">
    <location>
        <position position="334"/>
    </location>
    <ligand>
        <name>ATP</name>
        <dbReference type="ChEBI" id="CHEBI:30616"/>
    </ligand>
</feature>
<dbReference type="FunFam" id="3.40.50.1260:FF:000007">
    <property type="entry name" value="Phosphoglycerate kinase"/>
    <property type="match status" value="1"/>
</dbReference>
<sequence>MAKLTVEDLELKGKKVLMRVDFNVPLKEENGEVIVSNDNRIVAALPTIKYVLEQGGRAILFSHLARIKSEDDKKGLSMKPVAQKLADLLGQPVTFVPATEGPELEAAIDGLEDGQVLVFENTRFEDVVDGVEVKRESKNDPELGKYWASLGDVFVNDAFGTAHRSHASNAGIAANIEQTAAGFLMEKEIKFLGGAVEKPERPFVAIIGGAKVSDKITIIQNLLKKADKVIVGGGMAYTFDAANGKSIGNSLFEEDKVELAKQLIEEAGDKLVLPVDAVAADAFNNDADTYAAGEEGIKDGYMGLDIGPKSIELFKSVLADAKTVVWNGPMGVFEMPNFAKGTLAIGEELVKVTKENGATTIVGGGDSTAAVQQLGVADQLTHISTGGGASLEYLEGKTLPGIAAISEK</sequence>
<comment type="subunit">
    <text evidence="13">Monomer.</text>
</comment>
<keyword evidence="7 13" id="KW-0963">Cytoplasm</keyword>
<feature type="binding site" evidence="13 15">
    <location>
        <position position="303"/>
    </location>
    <ligand>
        <name>ATP</name>
        <dbReference type="ChEBI" id="CHEBI:30616"/>
    </ligand>
</feature>
<evidence type="ECO:0000256" key="4">
    <source>
        <dbReference type="ARBA" id="ARBA00008982"/>
    </source>
</evidence>
<accession>A0A0R2JDQ0</accession>
<evidence type="ECO:0000256" key="16">
    <source>
        <dbReference type="RuleBase" id="RU000532"/>
    </source>
</evidence>